<dbReference type="InterPro" id="IPR036397">
    <property type="entry name" value="RNaseH_sf"/>
</dbReference>
<dbReference type="Gene3D" id="3.30.420.10">
    <property type="entry name" value="Ribonuclease H-like superfamily/Ribonuclease H"/>
    <property type="match status" value="1"/>
</dbReference>
<reference evidence="2" key="1">
    <citation type="submission" date="2022-08" db="EMBL/GenBank/DDBJ databases">
        <authorList>
            <person name="Kallberg Y."/>
            <person name="Tangrot J."/>
            <person name="Rosling A."/>
        </authorList>
    </citation>
    <scope>NUCLEOTIDE SEQUENCE</scope>
    <source>
        <strain evidence="2">Wild A</strain>
    </source>
</reference>
<name>A0A9W4WR49_9GLOM</name>
<gene>
    <name evidence="2" type="ORF">FWILDA_LOCUS9588</name>
</gene>
<dbReference type="AlphaFoldDB" id="A0A9W4WR49"/>
<sequence length="110" mass="12248">MCGNEISKANWERIIGAYLTSTKQTVISTQLNIPSNTQDGASCHTSTYSIWWMRTHNIPILDWVAQSPDLYLIENLWNHLDSQVKKGSLPVYKSSGISSDYDDIGGSDAP</sequence>
<proteinExistence type="predicted"/>
<dbReference type="OrthoDB" id="2446457at2759"/>
<evidence type="ECO:0000313" key="2">
    <source>
        <dbReference type="EMBL" id="CAI2180452.1"/>
    </source>
</evidence>
<comment type="caution">
    <text evidence="2">The sequence shown here is derived from an EMBL/GenBank/DDBJ whole genome shotgun (WGS) entry which is preliminary data.</text>
</comment>
<feature type="compositionally biased region" description="Acidic residues" evidence="1">
    <location>
        <begin position="100"/>
        <end position="110"/>
    </location>
</feature>
<protein>
    <submittedName>
        <fullName evidence="2">17639_t:CDS:1</fullName>
    </submittedName>
</protein>
<keyword evidence="3" id="KW-1185">Reference proteome</keyword>
<organism evidence="2 3">
    <name type="scientific">Funneliformis geosporum</name>
    <dbReference type="NCBI Taxonomy" id="1117311"/>
    <lineage>
        <taxon>Eukaryota</taxon>
        <taxon>Fungi</taxon>
        <taxon>Fungi incertae sedis</taxon>
        <taxon>Mucoromycota</taxon>
        <taxon>Glomeromycotina</taxon>
        <taxon>Glomeromycetes</taxon>
        <taxon>Glomerales</taxon>
        <taxon>Glomeraceae</taxon>
        <taxon>Funneliformis</taxon>
    </lineage>
</organism>
<feature type="region of interest" description="Disordered" evidence="1">
    <location>
        <begin position="91"/>
        <end position="110"/>
    </location>
</feature>
<evidence type="ECO:0000313" key="3">
    <source>
        <dbReference type="Proteomes" id="UP001153678"/>
    </source>
</evidence>
<evidence type="ECO:0000256" key="1">
    <source>
        <dbReference type="SAM" id="MobiDB-lite"/>
    </source>
</evidence>
<dbReference type="Proteomes" id="UP001153678">
    <property type="component" value="Unassembled WGS sequence"/>
</dbReference>
<accession>A0A9W4WR49</accession>
<dbReference type="GO" id="GO:0003676">
    <property type="term" value="F:nucleic acid binding"/>
    <property type="evidence" value="ECO:0007669"/>
    <property type="project" value="InterPro"/>
</dbReference>
<dbReference type="EMBL" id="CAMKVN010002292">
    <property type="protein sequence ID" value="CAI2180452.1"/>
    <property type="molecule type" value="Genomic_DNA"/>
</dbReference>